<protein>
    <submittedName>
        <fullName evidence="1">Uncharacterized protein</fullName>
    </submittedName>
</protein>
<comment type="caution">
    <text evidence="1">The sequence shown here is derived from an EMBL/GenBank/DDBJ whole genome shotgun (WGS) entry which is preliminary data.</text>
</comment>
<dbReference type="Proteomes" id="UP001341840">
    <property type="component" value="Unassembled WGS sequence"/>
</dbReference>
<sequence>MWVPQTPSCASAMARLAFSLERHFSRGLDKPRLSESQWTKIFLIDKPKAKVSPAMRASYSDWLLLAEKQNLIDCSKVCILPSLRMIPAPAPWGLDAPSTWRVHCISDVEVSGAESYTTKSASACDFNEFLA</sequence>
<reference evidence="1 2" key="1">
    <citation type="journal article" date="2023" name="Plants (Basel)">
        <title>Bridging the Gap: Combining Genomics and Transcriptomics Approaches to Understand Stylosanthes scabra, an Orphan Legume from the Brazilian Caatinga.</title>
        <authorList>
            <person name="Ferreira-Neto J.R.C."/>
            <person name="da Silva M.D."/>
            <person name="Binneck E."/>
            <person name="de Melo N.F."/>
            <person name="da Silva R.H."/>
            <person name="de Melo A.L.T.M."/>
            <person name="Pandolfi V."/>
            <person name="Bustamante F.O."/>
            <person name="Brasileiro-Vidal A.C."/>
            <person name="Benko-Iseppon A.M."/>
        </authorList>
    </citation>
    <scope>NUCLEOTIDE SEQUENCE [LARGE SCALE GENOMIC DNA]</scope>
    <source>
        <tissue evidence="1">Leaves</tissue>
    </source>
</reference>
<organism evidence="1 2">
    <name type="scientific">Stylosanthes scabra</name>
    <dbReference type="NCBI Taxonomy" id="79078"/>
    <lineage>
        <taxon>Eukaryota</taxon>
        <taxon>Viridiplantae</taxon>
        <taxon>Streptophyta</taxon>
        <taxon>Embryophyta</taxon>
        <taxon>Tracheophyta</taxon>
        <taxon>Spermatophyta</taxon>
        <taxon>Magnoliopsida</taxon>
        <taxon>eudicotyledons</taxon>
        <taxon>Gunneridae</taxon>
        <taxon>Pentapetalae</taxon>
        <taxon>rosids</taxon>
        <taxon>fabids</taxon>
        <taxon>Fabales</taxon>
        <taxon>Fabaceae</taxon>
        <taxon>Papilionoideae</taxon>
        <taxon>50 kb inversion clade</taxon>
        <taxon>dalbergioids sensu lato</taxon>
        <taxon>Dalbergieae</taxon>
        <taxon>Pterocarpus clade</taxon>
        <taxon>Stylosanthes</taxon>
    </lineage>
</organism>
<name>A0ABU6WSM7_9FABA</name>
<evidence type="ECO:0000313" key="1">
    <source>
        <dbReference type="EMBL" id="MED6188324.1"/>
    </source>
</evidence>
<keyword evidence="2" id="KW-1185">Reference proteome</keyword>
<dbReference type="EMBL" id="JASCZI010182635">
    <property type="protein sequence ID" value="MED6188324.1"/>
    <property type="molecule type" value="Genomic_DNA"/>
</dbReference>
<accession>A0ABU6WSM7</accession>
<gene>
    <name evidence="1" type="ORF">PIB30_084877</name>
</gene>
<proteinExistence type="predicted"/>
<evidence type="ECO:0000313" key="2">
    <source>
        <dbReference type="Proteomes" id="UP001341840"/>
    </source>
</evidence>